<accession>A0A495XKS8</accession>
<evidence type="ECO:0000313" key="2">
    <source>
        <dbReference type="EMBL" id="RKT73023.1"/>
    </source>
</evidence>
<name>A0A495XKS8_9PSEU</name>
<dbReference type="Proteomes" id="UP000272729">
    <property type="component" value="Unassembled WGS sequence"/>
</dbReference>
<feature type="region of interest" description="Disordered" evidence="1">
    <location>
        <begin position="1"/>
        <end position="75"/>
    </location>
</feature>
<sequence>MPRLWRSGVGCAGGKSGIVDNFGPVDNSAERPARGLENAEGGHPWRVAPFRSAGGGQELNGPSSGRRRSGLSSSSTLTSLNVITRTFFTNRAGRYMSHTQASDIRTSK</sequence>
<evidence type="ECO:0000313" key="3">
    <source>
        <dbReference type="Proteomes" id="UP000272729"/>
    </source>
</evidence>
<keyword evidence="3" id="KW-1185">Reference proteome</keyword>
<dbReference type="EMBL" id="RBXR01000001">
    <property type="protein sequence ID" value="RKT73023.1"/>
    <property type="molecule type" value="Genomic_DNA"/>
</dbReference>
<gene>
    <name evidence="2" type="ORF">DFJ66_6349</name>
</gene>
<protein>
    <submittedName>
        <fullName evidence="2">Uncharacterized protein</fullName>
    </submittedName>
</protein>
<reference evidence="2 3" key="1">
    <citation type="submission" date="2018-10" db="EMBL/GenBank/DDBJ databases">
        <title>Sequencing the genomes of 1000 actinobacteria strains.</title>
        <authorList>
            <person name="Klenk H.-P."/>
        </authorList>
    </citation>
    <scope>NUCLEOTIDE SEQUENCE [LARGE SCALE GENOMIC DNA]</scope>
    <source>
        <strain evidence="2 3">DSM 43911</strain>
    </source>
</reference>
<comment type="caution">
    <text evidence="2">The sequence shown here is derived from an EMBL/GenBank/DDBJ whole genome shotgun (WGS) entry which is preliminary data.</text>
</comment>
<proteinExistence type="predicted"/>
<evidence type="ECO:0000256" key="1">
    <source>
        <dbReference type="SAM" id="MobiDB-lite"/>
    </source>
</evidence>
<dbReference type="AlphaFoldDB" id="A0A495XKS8"/>
<organism evidence="2 3">
    <name type="scientific">Saccharothrix variisporea</name>
    <dbReference type="NCBI Taxonomy" id="543527"/>
    <lineage>
        <taxon>Bacteria</taxon>
        <taxon>Bacillati</taxon>
        <taxon>Actinomycetota</taxon>
        <taxon>Actinomycetes</taxon>
        <taxon>Pseudonocardiales</taxon>
        <taxon>Pseudonocardiaceae</taxon>
        <taxon>Saccharothrix</taxon>
    </lineage>
</organism>